<evidence type="ECO:0000256" key="2">
    <source>
        <dbReference type="ARBA" id="ARBA00023125"/>
    </source>
</evidence>
<evidence type="ECO:0000313" key="9">
    <source>
        <dbReference type="Proteomes" id="UP000251047"/>
    </source>
</evidence>
<sequence>MSVQRRPKTGKPAKGSVKWVVRYRDPSGREHSRSFPTEKAAKAYDQEQQRALQRRSWVDEKAAPTLDELWDTWEASATTSGTTAVRKLVRKNLGELADVSITRITPAMLRAWVAHLRGGRPWIDGCTGLSENTIRNYWAQLSGALNQAVDDGLLVASPAARVRLGAAPDTRVKRVTIPRVDQVRELIETCDATGRDTLATMVILAASTGMRSGEVAGLRWRNVDRVNRIVHVVEQAASQHDGKRRAGEARWSPRLKTSTSRRDIPVSPATVQRLLEHRLRHRSAPDEPLFLTPTGRMWRSDNVSAAMSSFGFRFHDLRHLYASHLIRQGLGVKAVQELLGHASASTTLDTYTHLWVDEWDRARDASADLVRDICGIEDGESPAPVVVE</sequence>
<dbReference type="AlphaFoldDB" id="A0A364VDL3"/>
<dbReference type="Gene3D" id="1.10.150.130">
    <property type="match status" value="1"/>
</dbReference>
<dbReference type="InterPro" id="IPR011010">
    <property type="entry name" value="DNA_brk_join_enz"/>
</dbReference>
<feature type="compositionally biased region" description="Basic residues" evidence="5">
    <location>
        <begin position="1"/>
        <end position="11"/>
    </location>
</feature>
<evidence type="ECO:0000256" key="4">
    <source>
        <dbReference type="PROSITE-ProRule" id="PRU01248"/>
    </source>
</evidence>
<feature type="domain" description="Core-binding (CB)" evidence="7">
    <location>
        <begin position="64"/>
        <end position="149"/>
    </location>
</feature>
<dbReference type="Proteomes" id="UP000251047">
    <property type="component" value="Unassembled WGS sequence"/>
</dbReference>
<dbReference type="PROSITE" id="PS51898">
    <property type="entry name" value="TYR_RECOMBINASE"/>
    <property type="match status" value="1"/>
</dbReference>
<dbReference type="InterPro" id="IPR010998">
    <property type="entry name" value="Integrase_recombinase_N"/>
</dbReference>
<evidence type="ECO:0000259" key="7">
    <source>
        <dbReference type="PROSITE" id="PS51900"/>
    </source>
</evidence>
<evidence type="ECO:0000256" key="5">
    <source>
        <dbReference type="SAM" id="MobiDB-lite"/>
    </source>
</evidence>
<comment type="similarity">
    <text evidence="1">Belongs to the 'phage' integrase family.</text>
</comment>
<dbReference type="PANTHER" id="PTHR30349:SF64">
    <property type="entry name" value="PROPHAGE INTEGRASE INTD-RELATED"/>
    <property type="match status" value="1"/>
</dbReference>
<evidence type="ECO:0000256" key="3">
    <source>
        <dbReference type="ARBA" id="ARBA00023172"/>
    </source>
</evidence>
<keyword evidence="2 4" id="KW-0238">DNA-binding</keyword>
<dbReference type="Gene3D" id="1.10.443.10">
    <property type="entry name" value="Intergrase catalytic core"/>
    <property type="match status" value="1"/>
</dbReference>
<keyword evidence="3" id="KW-0233">DNA recombination</keyword>
<dbReference type="PANTHER" id="PTHR30349">
    <property type="entry name" value="PHAGE INTEGRASE-RELATED"/>
    <property type="match status" value="1"/>
</dbReference>
<evidence type="ECO:0008006" key="10">
    <source>
        <dbReference type="Google" id="ProtNLM"/>
    </source>
</evidence>
<dbReference type="RefSeq" id="WP_112768760.1">
    <property type="nucleotide sequence ID" value="NZ_CP063191.1"/>
</dbReference>
<dbReference type="EMBL" id="PHQP01000006">
    <property type="protein sequence ID" value="RAV34752.1"/>
    <property type="molecule type" value="Genomic_DNA"/>
</dbReference>
<name>A0A364VDL3_9CORY</name>
<organism evidence="8 9">
    <name type="scientific">Corynebacterium heidelbergense</name>
    <dbReference type="NCBI Taxonomy" id="2055947"/>
    <lineage>
        <taxon>Bacteria</taxon>
        <taxon>Bacillati</taxon>
        <taxon>Actinomycetota</taxon>
        <taxon>Actinomycetes</taxon>
        <taxon>Mycobacteriales</taxon>
        <taxon>Corynebacteriaceae</taxon>
        <taxon>Corynebacterium</taxon>
    </lineage>
</organism>
<dbReference type="OrthoDB" id="1822491at2"/>
<comment type="caution">
    <text evidence="8">The sequence shown here is derived from an EMBL/GenBank/DDBJ whole genome shotgun (WGS) entry which is preliminary data.</text>
</comment>
<gene>
    <name evidence="8" type="ORF">CWC39_01510</name>
</gene>
<dbReference type="GO" id="GO:0003677">
    <property type="term" value="F:DNA binding"/>
    <property type="evidence" value="ECO:0007669"/>
    <property type="project" value="UniProtKB-UniRule"/>
</dbReference>
<proteinExistence type="inferred from homology"/>
<dbReference type="SUPFAM" id="SSF56349">
    <property type="entry name" value="DNA breaking-rejoining enzymes"/>
    <property type="match status" value="1"/>
</dbReference>
<dbReference type="InterPro" id="IPR002104">
    <property type="entry name" value="Integrase_catalytic"/>
</dbReference>
<feature type="region of interest" description="Disordered" evidence="5">
    <location>
        <begin position="237"/>
        <end position="262"/>
    </location>
</feature>
<evidence type="ECO:0000259" key="6">
    <source>
        <dbReference type="PROSITE" id="PS51898"/>
    </source>
</evidence>
<dbReference type="PROSITE" id="PS51900">
    <property type="entry name" value="CB"/>
    <property type="match status" value="1"/>
</dbReference>
<protein>
    <recommendedName>
        <fullName evidence="10">Site-specific integrase</fullName>
    </recommendedName>
</protein>
<feature type="region of interest" description="Disordered" evidence="5">
    <location>
        <begin position="1"/>
        <end position="44"/>
    </location>
</feature>
<feature type="compositionally biased region" description="Basic and acidic residues" evidence="5">
    <location>
        <begin position="22"/>
        <end position="33"/>
    </location>
</feature>
<dbReference type="InterPro" id="IPR044068">
    <property type="entry name" value="CB"/>
</dbReference>
<dbReference type="Pfam" id="PF00589">
    <property type="entry name" value="Phage_integrase"/>
    <property type="match status" value="1"/>
</dbReference>
<dbReference type="InterPro" id="IPR050090">
    <property type="entry name" value="Tyrosine_recombinase_XerCD"/>
</dbReference>
<dbReference type="InterPro" id="IPR013762">
    <property type="entry name" value="Integrase-like_cat_sf"/>
</dbReference>
<dbReference type="InterPro" id="IPR025269">
    <property type="entry name" value="SAM-like_dom"/>
</dbReference>
<dbReference type="GO" id="GO:0006310">
    <property type="term" value="P:DNA recombination"/>
    <property type="evidence" value="ECO:0007669"/>
    <property type="project" value="UniProtKB-KW"/>
</dbReference>
<reference evidence="8 9" key="1">
    <citation type="journal article" date="2018" name="Syst. Appl. Microbiol.">
        <title>Corynebacterium heidelbergense sp. nov., isolated from the preen glands of Egyptian geese (Alopochen aegyptiacus).</title>
        <authorList>
            <person name="Braun M.S."/>
            <person name="Wang E."/>
            <person name="Zimmermann S."/>
            <person name="Wink M."/>
        </authorList>
    </citation>
    <scope>NUCLEOTIDE SEQUENCE [LARGE SCALE GENOMIC DNA]</scope>
    <source>
        <strain evidence="8 9">DSM 104638</strain>
    </source>
</reference>
<dbReference type="Pfam" id="PF13102">
    <property type="entry name" value="Phage_int_SAM_5"/>
    <property type="match status" value="1"/>
</dbReference>
<feature type="domain" description="Tyr recombinase" evidence="6">
    <location>
        <begin position="173"/>
        <end position="364"/>
    </location>
</feature>
<accession>A0A364VDL3</accession>
<dbReference type="GO" id="GO:0015074">
    <property type="term" value="P:DNA integration"/>
    <property type="evidence" value="ECO:0007669"/>
    <property type="project" value="InterPro"/>
</dbReference>
<dbReference type="CDD" id="cd01189">
    <property type="entry name" value="INT_ICEBs1_C_like"/>
    <property type="match status" value="1"/>
</dbReference>
<evidence type="ECO:0000313" key="8">
    <source>
        <dbReference type="EMBL" id="RAV34752.1"/>
    </source>
</evidence>
<evidence type="ECO:0000256" key="1">
    <source>
        <dbReference type="ARBA" id="ARBA00008857"/>
    </source>
</evidence>